<proteinExistence type="inferred from homology"/>
<sequence>MSNQTTNLTIIGAGLWGKALAKLAEYNEQNNVRIWSRSSSESLASVIKEADVILSAVSMKGVRPTVEKLLALNIPEKTIFISATKGLETKSILTASQIWQKSFPNHPVVVLSGPNLSKEIDKGLPAATVVASDDTVAAGQAQEIFSSDIFRVYFNNDPIGTELGGTLKNVMAIASGVCDGLQLGTNAKSALLTRALPEMIRIGNEMGASPETFFGLSGLGDLIATCDSPLSRNYRVGYGLSEGKTLEQVLEELKSTAEGVNTANVLVELARKYRIAIPISRQVYRLLNGKTTPQEAVKELMARDLKAEFDDLDFA</sequence>
<comment type="catalytic activity">
    <reaction evidence="11">
        <text>sn-glycerol 3-phosphate + NAD(+) = dihydroxyacetone phosphate + NADH + H(+)</text>
        <dbReference type="Rhea" id="RHEA:11092"/>
        <dbReference type="ChEBI" id="CHEBI:15378"/>
        <dbReference type="ChEBI" id="CHEBI:57540"/>
        <dbReference type="ChEBI" id="CHEBI:57597"/>
        <dbReference type="ChEBI" id="CHEBI:57642"/>
        <dbReference type="ChEBI" id="CHEBI:57945"/>
        <dbReference type="EC" id="1.1.1.94"/>
    </reaction>
</comment>
<comment type="caution">
    <text evidence="17">The sequence shown here is derived from an EMBL/GenBank/DDBJ whole genome shotgun (WGS) entry which is preliminary data.</text>
</comment>
<feature type="binding site" evidence="11">
    <location>
        <position position="16"/>
    </location>
    <ligand>
        <name>NADPH</name>
        <dbReference type="ChEBI" id="CHEBI:57783"/>
    </ligand>
</feature>
<feature type="binding site" evidence="11">
    <location>
        <position position="37"/>
    </location>
    <ligand>
        <name>NADPH</name>
        <dbReference type="ChEBI" id="CHEBI:57783"/>
    </ligand>
</feature>
<feature type="binding site" evidence="11">
    <location>
        <position position="231"/>
    </location>
    <ligand>
        <name>sn-glycerol 3-phosphate</name>
        <dbReference type="ChEBI" id="CHEBI:57597"/>
    </ligand>
</feature>
<feature type="binding site" evidence="11">
    <location>
        <position position="232"/>
    </location>
    <ligand>
        <name>sn-glycerol 3-phosphate</name>
        <dbReference type="ChEBI" id="CHEBI:57597"/>
    </ligand>
</feature>
<dbReference type="GO" id="GO:0141152">
    <property type="term" value="F:glycerol-3-phosphate dehydrogenase (NAD+) activity"/>
    <property type="evidence" value="ECO:0007669"/>
    <property type="project" value="RHEA"/>
</dbReference>
<keyword evidence="2 11" id="KW-0963">Cytoplasm</keyword>
<organism evidence="17 18">
    <name type="scientific">Crocosphaera chwakensis CCY0110</name>
    <dbReference type="NCBI Taxonomy" id="391612"/>
    <lineage>
        <taxon>Bacteria</taxon>
        <taxon>Bacillati</taxon>
        <taxon>Cyanobacteriota</taxon>
        <taxon>Cyanophyceae</taxon>
        <taxon>Oscillatoriophycideae</taxon>
        <taxon>Chroococcales</taxon>
        <taxon>Aphanothecaceae</taxon>
        <taxon>Crocosphaera</taxon>
        <taxon>Crocosphaera chwakensis</taxon>
    </lineage>
</organism>
<dbReference type="GO" id="GO:0005975">
    <property type="term" value="P:carbohydrate metabolic process"/>
    <property type="evidence" value="ECO:0007669"/>
    <property type="project" value="InterPro"/>
</dbReference>
<feature type="binding site" evidence="14">
    <location>
        <position position="232"/>
    </location>
    <ligand>
        <name>NAD(+)</name>
        <dbReference type="ChEBI" id="CHEBI:57540"/>
    </ligand>
</feature>
<dbReference type="HAMAP" id="MF_00394">
    <property type="entry name" value="NAD_Glyc3P_dehydrog"/>
    <property type="match status" value="1"/>
</dbReference>
<feature type="binding site" evidence="11">
    <location>
        <position position="117"/>
    </location>
    <ligand>
        <name>NADPH</name>
        <dbReference type="ChEBI" id="CHEBI:57783"/>
    </ligand>
</feature>
<dbReference type="SUPFAM" id="SSF51735">
    <property type="entry name" value="NAD(P)-binding Rossmann-fold domains"/>
    <property type="match status" value="1"/>
</dbReference>
<dbReference type="InterPro" id="IPR036291">
    <property type="entry name" value="NAD(P)-bd_dom_sf"/>
</dbReference>
<dbReference type="PANTHER" id="PTHR11728:SF1">
    <property type="entry name" value="GLYCEROL-3-PHOSPHATE DEHYDROGENASE [NAD(+)] 2, CHLOROPLASTIC"/>
    <property type="match status" value="1"/>
</dbReference>
<comment type="similarity">
    <text evidence="1 11">Belongs to the NAD-dependent glycerol-3-phosphate dehydrogenase family.</text>
</comment>
<evidence type="ECO:0000313" key="17">
    <source>
        <dbReference type="EMBL" id="EAZ90170.1"/>
    </source>
</evidence>
<accession>A3ITI9</accession>
<dbReference type="PROSITE" id="PS00957">
    <property type="entry name" value="NAD_G3PDH"/>
    <property type="match status" value="1"/>
</dbReference>
<dbReference type="FunFam" id="3.40.50.720:FF:001174">
    <property type="entry name" value="Glycerol-3-phosphate dehydrogenase [NAD(P)+]"/>
    <property type="match status" value="1"/>
</dbReference>
<feature type="binding site" evidence="11">
    <location>
        <position position="85"/>
    </location>
    <ligand>
        <name>NADPH</name>
        <dbReference type="ChEBI" id="CHEBI:57783"/>
    </ligand>
</feature>
<dbReference type="Gene3D" id="3.40.50.720">
    <property type="entry name" value="NAD(P)-binding Rossmann-like Domain"/>
    <property type="match status" value="2"/>
</dbReference>
<gene>
    <name evidence="11" type="primary">gpsA</name>
    <name evidence="17" type="ORF">CY0110_30508</name>
</gene>
<dbReference type="AlphaFoldDB" id="A3ITI9"/>
<evidence type="ECO:0000256" key="9">
    <source>
        <dbReference type="ARBA" id="ARBA00023209"/>
    </source>
</evidence>
<dbReference type="OrthoDB" id="9812273at2"/>
<dbReference type="GO" id="GO:0046167">
    <property type="term" value="P:glycerol-3-phosphate biosynthetic process"/>
    <property type="evidence" value="ECO:0007669"/>
    <property type="project" value="UniProtKB-UniRule"/>
</dbReference>
<evidence type="ECO:0000256" key="3">
    <source>
        <dbReference type="ARBA" id="ARBA00022516"/>
    </source>
</evidence>
<evidence type="ECO:0000256" key="2">
    <source>
        <dbReference type="ARBA" id="ARBA00022490"/>
    </source>
</evidence>
<dbReference type="EC" id="1.1.1.94" evidence="11"/>
<keyword evidence="18" id="KW-1185">Reference proteome</keyword>
<name>A3ITI9_9CHRO</name>
<feature type="active site" description="Proton acceptor" evidence="11 12">
    <location>
        <position position="168"/>
    </location>
</feature>
<dbReference type="Gene3D" id="1.10.1040.10">
    <property type="entry name" value="N-(1-d-carboxylethyl)-l-norvaline Dehydrogenase, domain 2"/>
    <property type="match status" value="1"/>
</dbReference>
<dbReference type="NCBIfam" id="NF000942">
    <property type="entry name" value="PRK00094.1-4"/>
    <property type="match status" value="1"/>
</dbReference>
<dbReference type="NCBIfam" id="NF000940">
    <property type="entry name" value="PRK00094.1-2"/>
    <property type="match status" value="1"/>
</dbReference>
<evidence type="ECO:0000256" key="13">
    <source>
        <dbReference type="PIRSR" id="PIRSR000114-2"/>
    </source>
</evidence>
<evidence type="ECO:0000256" key="1">
    <source>
        <dbReference type="ARBA" id="ARBA00011009"/>
    </source>
</evidence>
<evidence type="ECO:0000256" key="6">
    <source>
        <dbReference type="ARBA" id="ARBA00023002"/>
    </source>
</evidence>
<dbReference type="GO" id="GO:0141153">
    <property type="term" value="F:glycerol-3-phosphate dehydrogenase (NADP+) activity"/>
    <property type="evidence" value="ECO:0007669"/>
    <property type="project" value="RHEA"/>
</dbReference>
<keyword evidence="8 11" id="KW-0443">Lipid metabolism</keyword>
<evidence type="ECO:0000259" key="16">
    <source>
        <dbReference type="Pfam" id="PF07479"/>
    </source>
</evidence>
<dbReference type="Pfam" id="PF01210">
    <property type="entry name" value="NAD_Gly3P_dh_N"/>
    <property type="match status" value="1"/>
</dbReference>
<feature type="binding site" evidence="11">
    <location>
        <position position="85"/>
    </location>
    <ligand>
        <name>sn-glycerol 3-phosphate</name>
        <dbReference type="ChEBI" id="CHEBI:57597"/>
    </ligand>
</feature>
<comment type="caution">
    <text evidence="11">Lacks conserved residue(s) required for the propagation of feature annotation.</text>
</comment>
<dbReference type="Pfam" id="PF07479">
    <property type="entry name" value="NAD_Gly3P_dh_C"/>
    <property type="match status" value="1"/>
</dbReference>
<feature type="domain" description="Glycerol-3-phosphate dehydrogenase NAD-dependent C-terminal" evidence="16">
    <location>
        <begin position="157"/>
        <end position="298"/>
    </location>
</feature>
<dbReference type="RefSeq" id="WP_008276697.1">
    <property type="nucleotide sequence ID" value="NZ_AAXW01000029.1"/>
</dbReference>
<dbReference type="GO" id="GO:0051287">
    <property type="term" value="F:NAD binding"/>
    <property type="evidence" value="ECO:0007669"/>
    <property type="project" value="InterPro"/>
</dbReference>
<reference evidence="17 18" key="1">
    <citation type="submission" date="2007-03" db="EMBL/GenBank/DDBJ databases">
        <authorList>
            <person name="Stal L."/>
            <person name="Ferriera S."/>
            <person name="Johnson J."/>
            <person name="Kravitz S."/>
            <person name="Beeson K."/>
            <person name="Sutton G."/>
            <person name="Rogers Y.-H."/>
            <person name="Friedman R."/>
            <person name="Frazier M."/>
            <person name="Venter J.C."/>
        </authorList>
    </citation>
    <scope>NUCLEOTIDE SEQUENCE [LARGE SCALE GENOMIC DNA]</scope>
    <source>
        <strain evidence="17 18">CCY0110</strain>
    </source>
</reference>
<feature type="binding site" evidence="13">
    <location>
        <begin position="232"/>
        <end position="233"/>
    </location>
    <ligand>
        <name>substrate</name>
    </ligand>
</feature>
<evidence type="ECO:0000256" key="8">
    <source>
        <dbReference type="ARBA" id="ARBA00023098"/>
    </source>
</evidence>
<keyword evidence="6 11" id="KW-0560">Oxidoreductase</keyword>
<evidence type="ECO:0000256" key="10">
    <source>
        <dbReference type="ARBA" id="ARBA00023264"/>
    </source>
</evidence>
<dbReference type="GO" id="GO:0008654">
    <property type="term" value="P:phospholipid biosynthetic process"/>
    <property type="evidence" value="ECO:0007669"/>
    <property type="project" value="UniProtKB-KW"/>
</dbReference>
<evidence type="ECO:0000256" key="5">
    <source>
        <dbReference type="ARBA" id="ARBA00022857"/>
    </source>
</evidence>
<evidence type="ECO:0000256" key="7">
    <source>
        <dbReference type="ARBA" id="ARBA00023027"/>
    </source>
</evidence>
<comment type="pathway">
    <text evidence="11">Membrane lipid metabolism; glycerophospholipid metabolism.</text>
</comment>
<evidence type="ECO:0000259" key="15">
    <source>
        <dbReference type="Pfam" id="PF01210"/>
    </source>
</evidence>
<feature type="binding site" evidence="13">
    <location>
        <position position="85"/>
    </location>
    <ligand>
        <name>substrate</name>
    </ligand>
</feature>
<dbReference type="GO" id="GO:0046168">
    <property type="term" value="P:glycerol-3-phosphate catabolic process"/>
    <property type="evidence" value="ECO:0007669"/>
    <property type="project" value="InterPro"/>
</dbReference>
<dbReference type="GO" id="GO:0005829">
    <property type="term" value="C:cytosol"/>
    <property type="evidence" value="ECO:0007669"/>
    <property type="project" value="TreeGrafter"/>
</dbReference>
<feature type="binding site" evidence="11">
    <location>
        <position position="258"/>
    </location>
    <ligand>
        <name>NADPH</name>
        <dbReference type="ChEBI" id="CHEBI:57783"/>
    </ligand>
</feature>
<feature type="domain" description="Glycerol-3-phosphate dehydrogenase NAD-dependent N-terminal" evidence="15">
    <location>
        <begin position="41"/>
        <end position="135"/>
    </location>
</feature>
<feature type="binding site" evidence="14">
    <location>
        <begin position="12"/>
        <end position="17"/>
    </location>
    <ligand>
        <name>NAD(+)</name>
        <dbReference type="ChEBI" id="CHEBI:57540"/>
    </ligand>
</feature>
<dbReference type="FunFam" id="1.10.1040.10:FF:000001">
    <property type="entry name" value="Glycerol-3-phosphate dehydrogenase [NAD(P)+]"/>
    <property type="match status" value="1"/>
</dbReference>
<dbReference type="InterPro" id="IPR011128">
    <property type="entry name" value="G3P_DH_NAD-dep_N"/>
</dbReference>
<evidence type="ECO:0000256" key="11">
    <source>
        <dbReference type="HAMAP-Rule" id="MF_00394"/>
    </source>
</evidence>
<dbReference type="SUPFAM" id="SSF48179">
    <property type="entry name" value="6-phosphogluconate dehydrogenase C-terminal domain-like"/>
    <property type="match status" value="1"/>
</dbReference>
<evidence type="ECO:0000256" key="4">
    <source>
        <dbReference type="ARBA" id="ARBA00022741"/>
    </source>
</evidence>
<feature type="binding site" evidence="11">
    <location>
        <position position="232"/>
    </location>
    <ligand>
        <name>NADPH</name>
        <dbReference type="ChEBI" id="CHEBI:57783"/>
    </ligand>
</feature>
<keyword evidence="5 11" id="KW-0521">NADP</keyword>
<comment type="catalytic activity">
    <reaction evidence="11">
        <text>sn-glycerol 3-phosphate + NADP(+) = dihydroxyacetone phosphate + NADPH + H(+)</text>
        <dbReference type="Rhea" id="RHEA:11096"/>
        <dbReference type="ChEBI" id="CHEBI:15378"/>
        <dbReference type="ChEBI" id="CHEBI:57597"/>
        <dbReference type="ChEBI" id="CHEBI:57642"/>
        <dbReference type="ChEBI" id="CHEBI:57783"/>
        <dbReference type="ChEBI" id="CHEBI:58349"/>
        <dbReference type="EC" id="1.1.1.94"/>
    </reaction>
</comment>
<dbReference type="PIRSF" id="PIRSF000114">
    <property type="entry name" value="Glycerol-3-P_dh"/>
    <property type="match status" value="1"/>
</dbReference>
<keyword evidence="9 11" id="KW-0594">Phospholipid biosynthesis</keyword>
<dbReference type="NCBIfam" id="NF011212">
    <property type="entry name" value="PRK14619.1"/>
    <property type="match status" value="1"/>
</dbReference>
<comment type="subcellular location">
    <subcellularLocation>
        <location evidence="11">Cytoplasm</location>
    </subcellularLocation>
</comment>
<keyword evidence="3 11" id="KW-0444">Lipid biosynthesis</keyword>
<dbReference type="InterPro" id="IPR006168">
    <property type="entry name" value="G3P_DH_NAD-dep"/>
</dbReference>
<evidence type="ECO:0000256" key="14">
    <source>
        <dbReference type="PIRSR" id="PIRSR000114-3"/>
    </source>
</evidence>
<dbReference type="GO" id="GO:0006650">
    <property type="term" value="P:glycerophospholipid metabolic process"/>
    <property type="evidence" value="ECO:0007669"/>
    <property type="project" value="UniProtKB-UniRule"/>
</dbReference>
<dbReference type="eggNOG" id="COG0240">
    <property type="taxonomic scope" value="Bacteria"/>
</dbReference>
<keyword evidence="10 11" id="KW-1208">Phospholipid metabolism</keyword>
<dbReference type="UniPathway" id="UPA00940"/>
<evidence type="ECO:0000313" key="18">
    <source>
        <dbReference type="Proteomes" id="UP000003781"/>
    </source>
</evidence>
<keyword evidence="7 11" id="KW-0520">NAD</keyword>
<dbReference type="EMBL" id="AAXW01000029">
    <property type="protein sequence ID" value="EAZ90170.1"/>
    <property type="molecule type" value="Genomic_DNA"/>
</dbReference>
<feature type="binding site" evidence="11">
    <location>
        <position position="221"/>
    </location>
    <ligand>
        <name>sn-glycerol 3-phosphate</name>
        <dbReference type="ChEBI" id="CHEBI:57597"/>
    </ligand>
</feature>
<keyword evidence="4 11" id="KW-0547">Nucleotide-binding</keyword>
<feature type="binding site" evidence="11">
    <location>
        <position position="113"/>
    </location>
    <ligand>
        <name>sn-glycerol 3-phosphate</name>
        <dbReference type="ChEBI" id="CHEBI:57597"/>
    </ligand>
</feature>
<evidence type="ECO:0000256" key="12">
    <source>
        <dbReference type="PIRSR" id="PIRSR000114-1"/>
    </source>
</evidence>
<dbReference type="InterPro" id="IPR006109">
    <property type="entry name" value="G3P_DH_NAD-dep_C"/>
</dbReference>
<feature type="binding site" evidence="11">
    <location>
        <position position="233"/>
    </location>
    <ligand>
        <name>sn-glycerol 3-phosphate</name>
        <dbReference type="ChEBI" id="CHEBI:57597"/>
    </ligand>
</feature>
<dbReference type="InterPro" id="IPR008927">
    <property type="entry name" value="6-PGluconate_DH-like_C_sf"/>
</dbReference>
<comment type="function">
    <text evidence="11">Catalyzes the reduction of the glycolytic intermediate dihydroxyacetone phosphate (DHAP) to sn-glycerol 3-phosphate (G3P), the key precursor for phospholipid synthesis.</text>
</comment>
<dbReference type="PANTHER" id="PTHR11728">
    <property type="entry name" value="GLYCEROL-3-PHOSPHATE DEHYDROGENASE"/>
    <property type="match status" value="1"/>
</dbReference>
<dbReference type="InterPro" id="IPR013328">
    <property type="entry name" value="6PGD_dom2"/>
</dbReference>
<dbReference type="Proteomes" id="UP000003781">
    <property type="component" value="Unassembled WGS sequence"/>
</dbReference>
<protein>
    <recommendedName>
        <fullName evidence="11">Glycerol-3-phosphate dehydrogenase [NAD(P)+]</fullName>
        <ecNumber evidence="11">1.1.1.94</ecNumber>
    </recommendedName>
    <alternativeName>
        <fullName evidence="11">NAD(P)(+)-dependent glycerol-3-phosphate dehydrogenase</fullName>
    </alternativeName>
    <alternativeName>
        <fullName evidence="11">NAD(P)H-dependent dihydroxyacetone-phosphate reductase</fullName>
    </alternativeName>
</protein>
<feature type="binding site" evidence="11">
    <location>
        <position position="168"/>
    </location>
    <ligand>
        <name>sn-glycerol 3-phosphate</name>
        <dbReference type="ChEBI" id="CHEBI:57597"/>
    </ligand>
</feature>